<dbReference type="Pfam" id="PF00069">
    <property type="entry name" value="Pkinase"/>
    <property type="match status" value="1"/>
</dbReference>
<evidence type="ECO:0000256" key="12">
    <source>
        <dbReference type="ARBA" id="ARBA00024334"/>
    </source>
</evidence>
<protein>
    <recommendedName>
        <fullName evidence="2">non-specific serine/threonine protein kinase</fullName>
        <ecNumber evidence="2">2.7.11.1</ecNumber>
    </recommendedName>
</protein>
<dbReference type="Proteomes" id="UP001642260">
    <property type="component" value="Unassembled WGS sequence"/>
</dbReference>
<dbReference type="PROSITE" id="PS00107">
    <property type="entry name" value="PROTEIN_KINASE_ATP"/>
    <property type="match status" value="1"/>
</dbReference>
<evidence type="ECO:0000313" key="21">
    <source>
        <dbReference type="Proteomes" id="UP001642260"/>
    </source>
</evidence>
<evidence type="ECO:0000256" key="2">
    <source>
        <dbReference type="ARBA" id="ARBA00012513"/>
    </source>
</evidence>
<dbReference type="FunFam" id="1.10.510.10:FF:001294">
    <property type="entry name" value="CDPK-related kinase 3"/>
    <property type="match status" value="1"/>
</dbReference>
<keyword evidence="21" id="KW-1185">Reference proteome</keyword>
<dbReference type="CDD" id="cd05117">
    <property type="entry name" value="STKc_CAMK"/>
    <property type="match status" value="1"/>
</dbReference>
<evidence type="ECO:0000256" key="11">
    <source>
        <dbReference type="ARBA" id="ARBA00022840"/>
    </source>
</evidence>
<keyword evidence="10" id="KW-0106">Calcium</keyword>
<comment type="catalytic activity">
    <reaction evidence="13">
        <text>L-threonyl-[protein] + ATP = O-phospho-L-threonyl-[protein] + ADP + H(+)</text>
        <dbReference type="Rhea" id="RHEA:46608"/>
        <dbReference type="Rhea" id="RHEA-COMP:11060"/>
        <dbReference type="Rhea" id="RHEA-COMP:11605"/>
        <dbReference type="ChEBI" id="CHEBI:15378"/>
        <dbReference type="ChEBI" id="CHEBI:30013"/>
        <dbReference type="ChEBI" id="CHEBI:30616"/>
        <dbReference type="ChEBI" id="CHEBI:61977"/>
        <dbReference type="ChEBI" id="CHEBI:456216"/>
        <dbReference type="EC" id="2.7.11.1"/>
    </reaction>
</comment>
<keyword evidence="5" id="KW-0808">Transferase</keyword>
<evidence type="ECO:0000256" key="15">
    <source>
        <dbReference type="ARBA" id="ARBA00058232"/>
    </source>
</evidence>
<evidence type="ECO:0000256" key="13">
    <source>
        <dbReference type="ARBA" id="ARBA00047899"/>
    </source>
</evidence>
<proteinExistence type="inferred from homology"/>
<dbReference type="Gene3D" id="1.10.238.10">
    <property type="entry name" value="EF-hand"/>
    <property type="match status" value="2"/>
</dbReference>
<feature type="binding site" evidence="16">
    <location>
        <position position="51"/>
    </location>
    <ligand>
        <name>ATP</name>
        <dbReference type="ChEBI" id="CHEBI:30616"/>
    </ligand>
</feature>
<feature type="domain" description="EF-hand" evidence="19">
    <location>
        <begin position="359"/>
        <end position="394"/>
    </location>
</feature>
<organism evidence="20 21">
    <name type="scientific">Eruca vesicaria subsp. sativa</name>
    <name type="common">Garden rocket</name>
    <name type="synonym">Eruca sativa</name>
    <dbReference type="NCBI Taxonomy" id="29727"/>
    <lineage>
        <taxon>Eukaryota</taxon>
        <taxon>Viridiplantae</taxon>
        <taxon>Streptophyta</taxon>
        <taxon>Embryophyta</taxon>
        <taxon>Tracheophyta</taxon>
        <taxon>Spermatophyta</taxon>
        <taxon>Magnoliopsida</taxon>
        <taxon>eudicotyledons</taxon>
        <taxon>Gunneridae</taxon>
        <taxon>Pentapetalae</taxon>
        <taxon>rosids</taxon>
        <taxon>malvids</taxon>
        <taxon>Brassicales</taxon>
        <taxon>Brassicaceae</taxon>
        <taxon>Brassiceae</taxon>
        <taxon>Eruca</taxon>
    </lineage>
</organism>
<evidence type="ECO:0000259" key="19">
    <source>
        <dbReference type="PROSITE" id="PS50222"/>
    </source>
</evidence>
<dbReference type="InterPro" id="IPR017441">
    <property type="entry name" value="Protein_kinase_ATP_BS"/>
</dbReference>
<dbReference type="InterPro" id="IPR011992">
    <property type="entry name" value="EF-hand-dom_pair"/>
</dbReference>
<evidence type="ECO:0000256" key="6">
    <source>
        <dbReference type="ARBA" id="ARBA00022723"/>
    </source>
</evidence>
<comment type="similarity">
    <text evidence="1">Belongs to the protein kinase superfamily. CAMK Ser/Thr protein kinase family. CaMK subfamily.</text>
</comment>
<dbReference type="PROSITE" id="PS00108">
    <property type="entry name" value="PROTEIN_KINASE_ST"/>
    <property type="match status" value="1"/>
</dbReference>
<reference evidence="20 21" key="1">
    <citation type="submission" date="2022-03" db="EMBL/GenBank/DDBJ databases">
        <authorList>
            <person name="Macdonald S."/>
            <person name="Ahmed S."/>
            <person name="Newling K."/>
        </authorList>
    </citation>
    <scope>NUCLEOTIDE SEQUENCE [LARGE SCALE GENOMIC DNA]</scope>
</reference>
<dbReference type="InterPro" id="IPR018247">
    <property type="entry name" value="EF_Hand_1_Ca_BS"/>
</dbReference>
<comment type="catalytic activity">
    <reaction evidence="14">
        <text>L-seryl-[protein] + ATP = O-phospho-L-seryl-[protein] + ADP + H(+)</text>
        <dbReference type="Rhea" id="RHEA:17989"/>
        <dbReference type="Rhea" id="RHEA-COMP:9863"/>
        <dbReference type="Rhea" id="RHEA-COMP:11604"/>
        <dbReference type="ChEBI" id="CHEBI:15378"/>
        <dbReference type="ChEBI" id="CHEBI:29999"/>
        <dbReference type="ChEBI" id="CHEBI:30616"/>
        <dbReference type="ChEBI" id="CHEBI:83421"/>
        <dbReference type="ChEBI" id="CHEBI:456216"/>
        <dbReference type="EC" id="2.7.11.1"/>
    </reaction>
</comment>
<feature type="domain" description="EF-hand" evidence="19">
    <location>
        <begin position="395"/>
        <end position="428"/>
    </location>
</feature>
<dbReference type="PROSITE" id="PS50222">
    <property type="entry name" value="EF_HAND_2"/>
    <property type="match status" value="4"/>
</dbReference>
<comment type="similarity">
    <text evidence="12">Belongs to the protein kinase superfamily. Ser/Thr protein kinase family. CDPK subfamily.</text>
</comment>
<dbReference type="PANTHER" id="PTHR24349">
    <property type="entry name" value="SERINE/THREONINE-PROTEIN KINASE"/>
    <property type="match status" value="1"/>
</dbReference>
<keyword evidence="6" id="KW-0479">Metal-binding</keyword>
<evidence type="ECO:0000256" key="9">
    <source>
        <dbReference type="ARBA" id="ARBA00022777"/>
    </source>
</evidence>
<evidence type="ECO:0000256" key="14">
    <source>
        <dbReference type="ARBA" id="ARBA00048679"/>
    </source>
</evidence>
<feature type="domain" description="Protein kinase" evidence="18">
    <location>
        <begin position="22"/>
        <end position="280"/>
    </location>
</feature>
<comment type="function">
    <text evidence="15">May play a role in signal transduction pathways that involve calcium as a second messenger.</text>
</comment>
<dbReference type="InterPro" id="IPR002048">
    <property type="entry name" value="EF_hand_dom"/>
</dbReference>
<evidence type="ECO:0000256" key="7">
    <source>
        <dbReference type="ARBA" id="ARBA00022737"/>
    </source>
</evidence>
<dbReference type="Pfam" id="PF13499">
    <property type="entry name" value="EF-hand_7"/>
    <property type="match status" value="2"/>
</dbReference>
<dbReference type="GO" id="GO:0005524">
    <property type="term" value="F:ATP binding"/>
    <property type="evidence" value="ECO:0007669"/>
    <property type="project" value="UniProtKB-UniRule"/>
</dbReference>
<dbReference type="InterPro" id="IPR008271">
    <property type="entry name" value="Ser/Thr_kinase_AS"/>
</dbReference>
<dbReference type="Gene3D" id="3.30.200.20">
    <property type="entry name" value="Phosphorylase Kinase, domain 1"/>
    <property type="match status" value="1"/>
</dbReference>
<evidence type="ECO:0000256" key="17">
    <source>
        <dbReference type="RuleBase" id="RU000304"/>
    </source>
</evidence>
<feature type="domain" description="EF-hand" evidence="19">
    <location>
        <begin position="429"/>
        <end position="464"/>
    </location>
</feature>
<dbReference type="FunFam" id="1.10.510.10:FF:001864">
    <property type="entry name" value="Calcium-dependent protein kinase SK5"/>
    <property type="match status" value="1"/>
</dbReference>
<keyword evidence="7" id="KW-0677">Repeat</keyword>
<evidence type="ECO:0000256" key="1">
    <source>
        <dbReference type="ARBA" id="ARBA00005354"/>
    </source>
</evidence>
<evidence type="ECO:0000259" key="18">
    <source>
        <dbReference type="PROSITE" id="PS50011"/>
    </source>
</evidence>
<keyword evidence="8 16" id="KW-0547">Nucleotide-binding</keyword>
<accession>A0ABC8IVZ3</accession>
<evidence type="ECO:0000256" key="3">
    <source>
        <dbReference type="ARBA" id="ARBA00022527"/>
    </source>
</evidence>
<evidence type="ECO:0000256" key="10">
    <source>
        <dbReference type="ARBA" id="ARBA00022837"/>
    </source>
</evidence>
<dbReference type="PROSITE" id="PS00018">
    <property type="entry name" value="EF_HAND_1"/>
    <property type="match status" value="3"/>
</dbReference>
<dbReference type="AlphaFoldDB" id="A0ABC8IVZ3"/>
<feature type="domain" description="EF-hand" evidence="19">
    <location>
        <begin position="323"/>
        <end position="358"/>
    </location>
</feature>
<dbReference type="EMBL" id="CAKOAT010059377">
    <property type="protein sequence ID" value="CAH8303938.1"/>
    <property type="molecule type" value="Genomic_DNA"/>
</dbReference>
<dbReference type="SMART" id="SM00054">
    <property type="entry name" value="EFh"/>
    <property type="match status" value="4"/>
</dbReference>
<dbReference type="FunFam" id="1.10.238.10:FF:000015">
    <property type="entry name" value="Calcium-dependent protein kinase 1"/>
    <property type="match status" value="1"/>
</dbReference>
<evidence type="ECO:0000313" key="20">
    <source>
        <dbReference type="EMBL" id="CAH8303938.1"/>
    </source>
</evidence>
<keyword evidence="3 17" id="KW-0723">Serine/threonine-protein kinase</keyword>
<dbReference type="GO" id="GO:0004674">
    <property type="term" value="F:protein serine/threonine kinase activity"/>
    <property type="evidence" value="ECO:0007669"/>
    <property type="project" value="UniProtKB-KW"/>
</dbReference>
<dbReference type="CDD" id="cd00051">
    <property type="entry name" value="EFh"/>
    <property type="match status" value="2"/>
</dbReference>
<dbReference type="FunFam" id="3.30.200.20:FF:000004">
    <property type="entry name" value="Calcium-dependent protein kinase 1"/>
    <property type="match status" value="1"/>
</dbReference>
<dbReference type="GO" id="GO:0046872">
    <property type="term" value="F:metal ion binding"/>
    <property type="evidence" value="ECO:0007669"/>
    <property type="project" value="UniProtKB-KW"/>
</dbReference>
<dbReference type="SUPFAM" id="SSF56112">
    <property type="entry name" value="Protein kinase-like (PK-like)"/>
    <property type="match status" value="1"/>
</dbReference>
<sequence>MAKESITKWVLPYRTKNLRDDYVLGRVLGQGQFGTTFLCTQKETGQKLACKTIPKRKLLCQEDYDDVLREIQIMHHLSEYPNVVRIQSTYEDDTNVHLVMELCEGGELFDRISAKGHYSERDAAKVIKTIISVVEACHSLGVMHRDLKPENFLFSSSDEDASLKSTDFGLSVFCKPDATFTELVGSAYYVAPEVLNRRYGRECDVWSAGVILYILLCGFPPFNAGTQYGIFRKIKQGKVEFETSPWPNISESAKDLIGKMLESDPKKRLTAHQVLCHPWIVDDTVAPDKPLDFAVVSRLKRFSVMNKLKKMALRVVAEKLSEEEIGGLKELFKMIDTDNSGTITFEELKDSIRRVGSELVESEIQELLQAADVDESGTIDYGEFLAATIHLNKLEREENLVAAFSFFDKDASGCITMDELQQAWNQFGIKDSHLDEMIKDIDQDNDGQINYGEFVEMMRKDNDGISRRTMRNTLNFENTLPHESK</sequence>
<dbReference type="SUPFAM" id="SSF47473">
    <property type="entry name" value="EF-hand"/>
    <property type="match status" value="1"/>
</dbReference>
<comment type="caution">
    <text evidence="20">The sequence shown here is derived from an EMBL/GenBank/DDBJ whole genome shotgun (WGS) entry which is preliminary data.</text>
</comment>
<dbReference type="PROSITE" id="PS50011">
    <property type="entry name" value="PROTEIN_KINASE_DOM"/>
    <property type="match status" value="1"/>
</dbReference>
<evidence type="ECO:0000256" key="8">
    <source>
        <dbReference type="ARBA" id="ARBA00022741"/>
    </source>
</evidence>
<dbReference type="InterPro" id="IPR000719">
    <property type="entry name" value="Prot_kinase_dom"/>
</dbReference>
<dbReference type="EC" id="2.7.11.1" evidence="2"/>
<dbReference type="SMART" id="SM00220">
    <property type="entry name" value="S_TKc"/>
    <property type="match status" value="1"/>
</dbReference>
<dbReference type="InterPro" id="IPR050205">
    <property type="entry name" value="CDPK_Ser/Thr_kinases"/>
</dbReference>
<evidence type="ECO:0000256" key="16">
    <source>
        <dbReference type="PROSITE-ProRule" id="PRU10141"/>
    </source>
</evidence>
<dbReference type="InterPro" id="IPR011009">
    <property type="entry name" value="Kinase-like_dom_sf"/>
</dbReference>
<keyword evidence="4" id="KW-0597">Phosphoprotein</keyword>
<keyword evidence="9" id="KW-0418">Kinase</keyword>
<gene>
    <name evidence="20" type="ORF">ERUC_LOCUS3517</name>
</gene>
<evidence type="ECO:0000256" key="5">
    <source>
        <dbReference type="ARBA" id="ARBA00022679"/>
    </source>
</evidence>
<evidence type="ECO:0000256" key="4">
    <source>
        <dbReference type="ARBA" id="ARBA00022553"/>
    </source>
</evidence>
<name>A0ABC8IVZ3_ERUVS</name>
<dbReference type="Gene3D" id="1.10.510.10">
    <property type="entry name" value="Transferase(Phosphotransferase) domain 1"/>
    <property type="match status" value="1"/>
</dbReference>
<keyword evidence="11 16" id="KW-0067">ATP-binding</keyword>